<dbReference type="Pfam" id="PF03937">
    <property type="entry name" value="Sdh5"/>
    <property type="match status" value="1"/>
</dbReference>
<protein>
    <recommendedName>
        <fullName evidence="3">FAD assembly factor SdhE</fullName>
    </recommendedName>
</protein>
<evidence type="ECO:0000256" key="5">
    <source>
        <dbReference type="ARBA" id="ARBA00023186"/>
    </source>
</evidence>
<evidence type="ECO:0000256" key="2">
    <source>
        <dbReference type="ARBA" id="ARBA00008571"/>
    </source>
</evidence>
<comment type="subcellular location">
    <subcellularLocation>
        <location evidence="1">Cytoplasm</location>
    </subcellularLocation>
</comment>
<dbReference type="Gene3D" id="1.10.150.250">
    <property type="entry name" value="Flavinator of succinate dehydrogenase"/>
    <property type="match status" value="1"/>
</dbReference>
<reference evidence="6 7" key="1">
    <citation type="submission" date="2018-11" db="EMBL/GenBank/DDBJ databases">
        <title>Genomic Encyclopedia of Type Strains, Phase IV (KMG-IV): sequencing the most valuable type-strain genomes for metagenomic binning, comparative biology and taxonomic classification.</title>
        <authorList>
            <person name="Goeker M."/>
        </authorList>
    </citation>
    <scope>NUCLEOTIDE SEQUENCE [LARGE SCALE GENOMIC DNA]</scope>
    <source>
        <strain evidence="6 7">DSM 100275</strain>
    </source>
</reference>
<evidence type="ECO:0000313" key="7">
    <source>
        <dbReference type="Proteomes" id="UP000276634"/>
    </source>
</evidence>
<dbReference type="GO" id="GO:0005737">
    <property type="term" value="C:cytoplasm"/>
    <property type="evidence" value="ECO:0007669"/>
    <property type="project" value="UniProtKB-SubCell"/>
</dbReference>
<dbReference type="SUPFAM" id="SSF109910">
    <property type="entry name" value="YgfY-like"/>
    <property type="match status" value="1"/>
</dbReference>
<comment type="similarity">
    <text evidence="2">Belongs to the SdhE FAD assembly factor family.</text>
</comment>
<dbReference type="PANTHER" id="PTHR39585:SF1">
    <property type="entry name" value="FAD ASSEMBLY FACTOR SDHE"/>
    <property type="match status" value="1"/>
</dbReference>
<comment type="caution">
    <text evidence="6">The sequence shown here is derived from an EMBL/GenBank/DDBJ whole genome shotgun (WGS) entry which is preliminary data.</text>
</comment>
<keyword evidence="4" id="KW-0963">Cytoplasm</keyword>
<sequence length="88" mass="9809">MAAEGGGERGRLRWRCRRGMLELDELLGGFVDGGGYDALTPAQRAAFERLLATEDQRLMSWLLAGERPTDGELTDLVERIRAHARARP</sequence>
<evidence type="ECO:0000256" key="3">
    <source>
        <dbReference type="ARBA" id="ARBA00019418"/>
    </source>
</evidence>
<dbReference type="Proteomes" id="UP000276634">
    <property type="component" value="Unassembled WGS sequence"/>
</dbReference>
<dbReference type="InterPro" id="IPR005631">
    <property type="entry name" value="SDH"/>
</dbReference>
<name>A0A3N1XZX0_9GAMM</name>
<dbReference type="AlphaFoldDB" id="A0A3N1XZX0"/>
<organism evidence="6 7">
    <name type="scientific">Inmirania thermothiophila</name>
    <dbReference type="NCBI Taxonomy" id="1750597"/>
    <lineage>
        <taxon>Bacteria</taxon>
        <taxon>Pseudomonadati</taxon>
        <taxon>Pseudomonadota</taxon>
        <taxon>Gammaproteobacteria</taxon>
        <taxon>Chromatiales</taxon>
        <taxon>Ectothiorhodospiraceae</taxon>
        <taxon>Inmirania</taxon>
    </lineage>
</organism>
<proteinExistence type="inferred from homology"/>
<dbReference type="GO" id="GO:0006105">
    <property type="term" value="P:succinate metabolic process"/>
    <property type="evidence" value="ECO:0007669"/>
    <property type="project" value="TreeGrafter"/>
</dbReference>
<gene>
    <name evidence="6" type="ORF">EDC57_1310</name>
</gene>
<dbReference type="InterPro" id="IPR050531">
    <property type="entry name" value="SdhE_FAD_assembly_factor"/>
</dbReference>
<dbReference type="InterPro" id="IPR036714">
    <property type="entry name" value="SDH_sf"/>
</dbReference>
<evidence type="ECO:0000256" key="4">
    <source>
        <dbReference type="ARBA" id="ARBA00022490"/>
    </source>
</evidence>
<evidence type="ECO:0000256" key="1">
    <source>
        <dbReference type="ARBA" id="ARBA00004496"/>
    </source>
</evidence>
<keyword evidence="5" id="KW-0143">Chaperone</keyword>
<dbReference type="EMBL" id="RJVI01000002">
    <property type="protein sequence ID" value="ROR32119.1"/>
    <property type="molecule type" value="Genomic_DNA"/>
</dbReference>
<dbReference type="RefSeq" id="WP_245995167.1">
    <property type="nucleotide sequence ID" value="NZ_RJVI01000002.1"/>
</dbReference>
<accession>A0A3N1XZX0</accession>
<dbReference type="PANTHER" id="PTHR39585">
    <property type="entry name" value="FAD ASSEMBLY FACTOR SDHE"/>
    <property type="match status" value="1"/>
</dbReference>
<keyword evidence="7" id="KW-1185">Reference proteome</keyword>
<evidence type="ECO:0000313" key="6">
    <source>
        <dbReference type="EMBL" id="ROR32119.1"/>
    </source>
</evidence>